<protein>
    <submittedName>
        <fullName evidence="1">Uncharacterized protein</fullName>
    </submittedName>
</protein>
<sequence length="112" mass="12731">MYVVAAEAVSFSRIPIQPASTALFHVGSSPSSIQSFHANRQALFAAGFIKAVRFIGGKRYPRRIMFLKRNAAMLPSHRRRISLSTRRTYYHNSPVQMSWIWFILISCVAPMT</sequence>
<name>F2TQH4_AJEDA</name>
<dbReference type="Proteomes" id="UP000007802">
    <property type="component" value="Unassembled WGS sequence"/>
</dbReference>
<accession>F2TQH4</accession>
<evidence type="ECO:0000313" key="1">
    <source>
        <dbReference type="EMBL" id="EGE85487.2"/>
    </source>
</evidence>
<reference evidence="1" key="1">
    <citation type="submission" date="2010-03" db="EMBL/GenBank/DDBJ databases">
        <title>Annotation of Blastomyces dermatitidis strain ATCC 18188.</title>
        <authorList>
            <consortium name="The Broad Institute Genome Sequencing Platform"/>
            <consortium name="Broad Institute Genome Sequencing Center for Infectious Disease."/>
            <person name="Cuomo C."/>
            <person name="Klein B."/>
            <person name="Sullivan T."/>
            <person name="Heitman J."/>
            <person name="Young S."/>
            <person name="Zeng Q."/>
            <person name="Gargeya S."/>
            <person name="Alvarado L."/>
            <person name="Berlin A.M."/>
            <person name="Chapman S.B."/>
            <person name="Chen Z."/>
            <person name="Freedman E."/>
            <person name="Gellesch M."/>
            <person name="Goldberg J."/>
            <person name="Griggs A."/>
            <person name="Gujja S."/>
            <person name="Heilman E."/>
            <person name="Heiman D."/>
            <person name="Howarth C."/>
            <person name="Mehta T."/>
            <person name="Neiman D."/>
            <person name="Pearson M."/>
            <person name="Roberts A."/>
            <person name="Saif S."/>
            <person name="Shea T."/>
            <person name="Shenoy N."/>
            <person name="Sisk P."/>
            <person name="Stolte C."/>
            <person name="Sykes S."/>
            <person name="White J."/>
            <person name="Yandava C."/>
            <person name="Haas B."/>
            <person name="Nusbaum C."/>
            <person name="Birren B."/>
        </authorList>
    </citation>
    <scope>NUCLEOTIDE SEQUENCE [LARGE SCALE GENOMIC DNA]</scope>
    <source>
        <strain evidence="1">ATCC 18188</strain>
    </source>
</reference>
<dbReference type="AlphaFoldDB" id="F2TQH4"/>
<dbReference type="EMBL" id="GG749495">
    <property type="protein sequence ID" value="EGE85487.2"/>
    <property type="molecule type" value="Genomic_DNA"/>
</dbReference>
<proteinExistence type="predicted"/>
<organism evidence="1">
    <name type="scientific">Ajellomyces dermatitidis (strain ATCC 18188 / CBS 674.68)</name>
    <name type="common">Blastomyces dermatitidis</name>
    <dbReference type="NCBI Taxonomy" id="653446"/>
    <lineage>
        <taxon>Eukaryota</taxon>
        <taxon>Fungi</taxon>
        <taxon>Dikarya</taxon>
        <taxon>Ascomycota</taxon>
        <taxon>Pezizomycotina</taxon>
        <taxon>Eurotiomycetes</taxon>
        <taxon>Eurotiomycetidae</taxon>
        <taxon>Onygenales</taxon>
        <taxon>Ajellomycetaceae</taxon>
        <taxon>Blastomyces</taxon>
    </lineage>
</organism>
<gene>
    <name evidence="1" type="ORF">BDDG_08432</name>
</gene>
<dbReference type="HOGENOM" id="CLU_1371858_0_0_1"/>